<comment type="caution">
    <text evidence="2">The sequence shown here is derived from an EMBL/GenBank/DDBJ whole genome shotgun (WGS) entry which is preliminary data.</text>
</comment>
<name>A0A9D1FFP6_9PROT</name>
<accession>A0A9D1FFP6</accession>
<sequence>MKIKPGICVALLCVLCLGLGMAAGYGLAVYAGNNAHSADSDLLCAGGIAPDKNGCCPGEVYTDMADLGFNCCPDDGGDCFPPIR</sequence>
<feature type="signal peptide" evidence="1">
    <location>
        <begin position="1"/>
        <end position="22"/>
    </location>
</feature>
<evidence type="ECO:0000256" key="1">
    <source>
        <dbReference type="SAM" id="SignalP"/>
    </source>
</evidence>
<evidence type="ECO:0000313" key="2">
    <source>
        <dbReference type="EMBL" id="HIS70581.1"/>
    </source>
</evidence>
<proteinExistence type="predicted"/>
<protein>
    <submittedName>
        <fullName evidence="2">Uncharacterized protein</fullName>
    </submittedName>
</protein>
<evidence type="ECO:0000313" key="3">
    <source>
        <dbReference type="Proteomes" id="UP000886742"/>
    </source>
</evidence>
<dbReference type="Proteomes" id="UP000886742">
    <property type="component" value="Unassembled WGS sequence"/>
</dbReference>
<reference evidence="2" key="2">
    <citation type="journal article" date="2021" name="PeerJ">
        <title>Extensive microbial diversity within the chicken gut microbiome revealed by metagenomics and culture.</title>
        <authorList>
            <person name="Gilroy R."/>
            <person name="Ravi A."/>
            <person name="Getino M."/>
            <person name="Pursley I."/>
            <person name="Horton D.L."/>
            <person name="Alikhan N.F."/>
            <person name="Baker D."/>
            <person name="Gharbi K."/>
            <person name="Hall N."/>
            <person name="Watson M."/>
            <person name="Adriaenssens E.M."/>
            <person name="Foster-Nyarko E."/>
            <person name="Jarju S."/>
            <person name="Secka A."/>
            <person name="Antonio M."/>
            <person name="Oren A."/>
            <person name="Chaudhuri R.R."/>
            <person name="La Ragione R."/>
            <person name="Hildebrand F."/>
            <person name="Pallen M.J."/>
        </authorList>
    </citation>
    <scope>NUCLEOTIDE SEQUENCE</scope>
    <source>
        <strain evidence="2">ChiGjej3B3-5194</strain>
    </source>
</reference>
<keyword evidence="1" id="KW-0732">Signal</keyword>
<feature type="chain" id="PRO_5039666790" evidence="1">
    <location>
        <begin position="23"/>
        <end position="84"/>
    </location>
</feature>
<organism evidence="2 3">
    <name type="scientific">Candidatus Enterousia intestinigallinarum</name>
    <dbReference type="NCBI Taxonomy" id="2840790"/>
    <lineage>
        <taxon>Bacteria</taxon>
        <taxon>Pseudomonadati</taxon>
        <taxon>Pseudomonadota</taxon>
        <taxon>Alphaproteobacteria</taxon>
        <taxon>Candidatus Enterousia</taxon>
    </lineage>
</organism>
<gene>
    <name evidence="2" type="ORF">IAD02_01150</name>
</gene>
<reference evidence="2" key="1">
    <citation type="submission" date="2020-10" db="EMBL/GenBank/DDBJ databases">
        <authorList>
            <person name="Gilroy R."/>
        </authorList>
    </citation>
    <scope>NUCLEOTIDE SEQUENCE</scope>
    <source>
        <strain evidence="2">ChiGjej3B3-5194</strain>
    </source>
</reference>
<dbReference type="AlphaFoldDB" id="A0A9D1FFP6"/>
<dbReference type="EMBL" id="DVJI01000006">
    <property type="protein sequence ID" value="HIS70581.1"/>
    <property type="molecule type" value="Genomic_DNA"/>
</dbReference>